<evidence type="ECO:0000256" key="4">
    <source>
        <dbReference type="ARBA" id="ARBA00022475"/>
    </source>
</evidence>
<dbReference type="FunFam" id="1.20.1640.10:FF:000001">
    <property type="entry name" value="Efflux pump membrane transporter"/>
    <property type="match status" value="1"/>
</dbReference>
<feature type="transmembrane region" description="Helical" evidence="9">
    <location>
        <begin position="438"/>
        <end position="458"/>
    </location>
</feature>
<dbReference type="InterPro" id="IPR027463">
    <property type="entry name" value="AcrB_DN_DC_subdom"/>
</dbReference>
<evidence type="ECO:0000256" key="3">
    <source>
        <dbReference type="ARBA" id="ARBA00022448"/>
    </source>
</evidence>
<dbReference type="Gene3D" id="3.30.70.1320">
    <property type="entry name" value="Multidrug efflux transporter AcrB pore domain like"/>
    <property type="match status" value="1"/>
</dbReference>
<feature type="transmembrane region" description="Helical" evidence="9">
    <location>
        <begin position="870"/>
        <end position="888"/>
    </location>
</feature>
<evidence type="ECO:0000256" key="1">
    <source>
        <dbReference type="ARBA" id="ARBA00004429"/>
    </source>
</evidence>
<dbReference type="InterPro" id="IPR000731">
    <property type="entry name" value="SSD"/>
</dbReference>
<reference evidence="11 12" key="1">
    <citation type="submission" date="2017-03" db="EMBL/GenBank/DDBJ databases">
        <authorList>
            <person name="Afonso C.L."/>
            <person name="Miller P.J."/>
            <person name="Scott M.A."/>
            <person name="Spackman E."/>
            <person name="Goraichik I."/>
            <person name="Dimitrov K.M."/>
            <person name="Suarez D.L."/>
            <person name="Swayne D.E."/>
        </authorList>
    </citation>
    <scope>NUCLEOTIDE SEQUENCE [LARGE SCALE GENOMIC DNA]</scope>
    <source>
        <strain evidence="11">Genome sequencing of Nitrospira japonica strain NJ11</strain>
    </source>
</reference>
<feature type="transmembrane region" description="Helical" evidence="9">
    <location>
        <begin position="367"/>
        <end position="388"/>
    </location>
</feature>
<dbReference type="Gene3D" id="3.30.70.1430">
    <property type="entry name" value="Multidrug efflux transporter AcrB pore domain"/>
    <property type="match status" value="2"/>
</dbReference>
<feature type="transmembrane region" description="Helical" evidence="9">
    <location>
        <begin position="974"/>
        <end position="994"/>
    </location>
</feature>
<keyword evidence="4" id="KW-1003">Cell membrane</keyword>
<dbReference type="SUPFAM" id="SSF82693">
    <property type="entry name" value="Multidrug efflux transporter AcrB pore domain, PN1, PN2, PC1 and PC2 subdomains"/>
    <property type="match status" value="3"/>
</dbReference>
<evidence type="ECO:0000313" key="12">
    <source>
        <dbReference type="Proteomes" id="UP000192042"/>
    </source>
</evidence>
<accession>A0A1W1I6R2</accession>
<sequence length="1048" mass="113808">MVRFFIHRPIVAMVIAIITVLVGIVSVFRLPVAQFPNLVPPEIQVQTTYLGADALSVEQAVATPLEQQINGVDHMLYMYSTSAGSGQMTLRVAFDLDTDPNTDQVLTQMRQTIAVPQLPDAVQQYGITNPKALSSPLMMLSLYSPRGTYDATFLANYAFININDPLTRVPGVGQVQLFGAGQYAMRLWLKPDQLAKLELTVTDLINAINHQNTVNPAGQVGAEPVPSGQEFTYTVRAQGRLVTEEEFGNIVVRANQDGSFVRLRDVARAELGAQMYNVLGRLDGAPAAVIAVYQLPGSNAIDTVKQLRSLMDEMKERFPDDLDYVVSLDTTLAVTEGLHEIFTTLWEAILLVILVVFLFLQSWRATLIPLLAVPVSLIGTFAIFPMLGFSINTLSLFGLVLAIGLVVDDAIVVVEAVEHHIEKGMGPREATLKAMDEVAGPVVAIALILAAVFVPTAFIPGITGRLYQQFAVTIAVSVLLSAVNALTLSPALAALLLKPKVPMGGLLGRFFGWFNGAFARLTDRYVGLCGGLMQKAGRTLLGLAVVTVLAGFLGARLPGGFIPLEDTGYFLLNVQLPAAASLQRTDAVMKKVDAILAETPGIEFYTTVSGYGVLSQTFTTYNAVVFVALKPWEDRKSAEQRYRAILVGLNKRLSRMPEAVAFAFPPPAIPGVGNSGGVTFILEDRSGATFEFLAGQTERFLEAASKRPEMARVVTTLIAGTPQWFAEVDRDKALKQGVALQDVYQTLQTFMGGALVNYFNRFGRLWQVYVEAEPEYRTKAEQVGDFYVQNNQGQMVPLSTLVTMKPINGPEFTMRYNEYRSAQINAMPAPGYSTRDVMTALEAVFQETMPKEMGFDYMGMSYQEKVAAEGVPPAVIFGFSLLFVFLILAAQYESWALPVSVLLATPISVFGAFGALWAIGLENDVYSQIGLVMLIGLSAKNAILIVEFAKMEVEKGRPVIEAALAGARLRLRPILMTAFAFILGVLPLALASGAGAHARVILGFTVLGGMLAATLLAILIIPVLYYVVERWVMQRKAGEKIAAPVMVP</sequence>
<dbReference type="GO" id="GO:0015562">
    <property type="term" value="F:efflux transmembrane transporter activity"/>
    <property type="evidence" value="ECO:0007669"/>
    <property type="project" value="InterPro"/>
</dbReference>
<keyword evidence="5" id="KW-0997">Cell inner membrane</keyword>
<dbReference type="NCBIfam" id="NF000282">
    <property type="entry name" value="RND_permease_1"/>
    <property type="match status" value="1"/>
</dbReference>
<evidence type="ECO:0000256" key="9">
    <source>
        <dbReference type="SAM" id="Phobius"/>
    </source>
</evidence>
<evidence type="ECO:0000256" key="5">
    <source>
        <dbReference type="ARBA" id="ARBA00022519"/>
    </source>
</evidence>
<comment type="subcellular location">
    <subcellularLocation>
        <location evidence="1">Cell inner membrane</location>
        <topology evidence="1">Multi-pass membrane protein</topology>
    </subcellularLocation>
</comment>
<proteinExistence type="inferred from homology"/>
<dbReference type="SUPFAM" id="SSF82866">
    <property type="entry name" value="Multidrug efflux transporter AcrB transmembrane domain"/>
    <property type="match status" value="2"/>
</dbReference>
<dbReference type="SUPFAM" id="SSF82714">
    <property type="entry name" value="Multidrug efflux transporter AcrB TolC docking domain, DN and DC subdomains"/>
    <property type="match status" value="2"/>
</dbReference>
<dbReference type="Pfam" id="PF00873">
    <property type="entry name" value="ACR_tran"/>
    <property type="match status" value="1"/>
</dbReference>
<feature type="transmembrane region" description="Helical" evidence="9">
    <location>
        <begin position="1000"/>
        <end position="1028"/>
    </location>
</feature>
<feature type="domain" description="SSD" evidence="10">
    <location>
        <begin position="370"/>
        <end position="495"/>
    </location>
</feature>
<dbReference type="GO" id="GO:0009636">
    <property type="term" value="P:response to toxic substance"/>
    <property type="evidence" value="ECO:0007669"/>
    <property type="project" value="UniProtKB-ARBA"/>
</dbReference>
<comment type="similarity">
    <text evidence="2">Belongs to the resistance-nodulation-cell division (RND) (TC 2.A.6) family.</text>
</comment>
<dbReference type="Gene3D" id="3.30.2090.10">
    <property type="entry name" value="Multidrug efflux transporter AcrB TolC docking domain, DN and DC subdomains"/>
    <property type="match status" value="2"/>
</dbReference>
<dbReference type="EMBL" id="LT828648">
    <property type="protein sequence ID" value="SLM48690.1"/>
    <property type="molecule type" value="Genomic_DNA"/>
</dbReference>
<dbReference type="NCBIfam" id="TIGR00915">
    <property type="entry name" value="2A0602"/>
    <property type="match status" value="1"/>
</dbReference>
<feature type="transmembrane region" description="Helical" evidence="9">
    <location>
        <begin position="394"/>
        <end position="417"/>
    </location>
</feature>
<dbReference type="PRINTS" id="PR00702">
    <property type="entry name" value="ACRIFLAVINRP"/>
</dbReference>
<dbReference type="GO" id="GO:0005886">
    <property type="term" value="C:plasma membrane"/>
    <property type="evidence" value="ECO:0007669"/>
    <property type="project" value="UniProtKB-SubCell"/>
</dbReference>
<evidence type="ECO:0000256" key="7">
    <source>
        <dbReference type="ARBA" id="ARBA00022989"/>
    </source>
</evidence>
<dbReference type="InterPro" id="IPR001036">
    <property type="entry name" value="Acrflvin-R"/>
</dbReference>
<keyword evidence="6 9" id="KW-0812">Transmembrane</keyword>
<dbReference type="InterPro" id="IPR004764">
    <property type="entry name" value="MdtF-like"/>
</dbReference>
<organism evidence="11 12">
    <name type="scientific">Nitrospira japonica</name>
    <dbReference type="NCBI Taxonomy" id="1325564"/>
    <lineage>
        <taxon>Bacteria</taxon>
        <taxon>Pseudomonadati</taxon>
        <taxon>Nitrospirota</taxon>
        <taxon>Nitrospiria</taxon>
        <taxon>Nitrospirales</taxon>
        <taxon>Nitrospiraceae</taxon>
        <taxon>Nitrospira</taxon>
    </lineage>
</organism>
<evidence type="ECO:0000256" key="6">
    <source>
        <dbReference type="ARBA" id="ARBA00022692"/>
    </source>
</evidence>
<dbReference type="PROSITE" id="PS50156">
    <property type="entry name" value="SSD"/>
    <property type="match status" value="1"/>
</dbReference>
<dbReference type="OrthoDB" id="5287122at2"/>
<feature type="transmembrane region" description="Helical" evidence="9">
    <location>
        <begin position="540"/>
        <end position="557"/>
    </location>
</feature>
<dbReference type="PANTHER" id="PTHR32063:SF11">
    <property type="entry name" value="CATION OR DRUG EFFLUX SYSTEM PROTEIN"/>
    <property type="match status" value="1"/>
</dbReference>
<dbReference type="AlphaFoldDB" id="A0A1W1I6R2"/>
<dbReference type="STRING" id="1325564.NSJP_2518"/>
<keyword evidence="7 9" id="KW-1133">Transmembrane helix</keyword>
<dbReference type="Gene3D" id="1.20.1640.10">
    <property type="entry name" value="Multidrug efflux transporter AcrB transmembrane domain"/>
    <property type="match status" value="2"/>
</dbReference>
<keyword evidence="3" id="KW-0813">Transport</keyword>
<dbReference type="Gene3D" id="3.30.70.1440">
    <property type="entry name" value="Multidrug efflux transporter AcrB pore domain"/>
    <property type="match status" value="1"/>
</dbReference>
<dbReference type="GO" id="GO:0042910">
    <property type="term" value="F:xenobiotic transmembrane transporter activity"/>
    <property type="evidence" value="ECO:0007669"/>
    <property type="project" value="TreeGrafter"/>
</dbReference>
<feature type="transmembrane region" description="Helical" evidence="9">
    <location>
        <begin position="895"/>
        <end position="919"/>
    </location>
</feature>
<dbReference type="KEGG" id="nja:NSJP_2518"/>
<dbReference type="PANTHER" id="PTHR32063">
    <property type="match status" value="1"/>
</dbReference>
<keyword evidence="8 9" id="KW-0472">Membrane</keyword>
<feature type="transmembrane region" description="Helical" evidence="9">
    <location>
        <begin position="925"/>
        <end position="946"/>
    </location>
</feature>
<feature type="transmembrane region" description="Helical" evidence="9">
    <location>
        <begin position="12"/>
        <end position="32"/>
    </location>
</feature>
<protein>
    <submittedName>
        <fullName evidence="11">Multidrug efflux system protein</fullName>
    </submittedName>
</protein>
<evidence type="ECO:0000256" key="8">
    <source>
        <dbReference type="ARBA" id="ARBA00023136"/>
    </source>
</evidence>
<dbReference type="RefSeq" id="WP_080887038.1">
    <property type="nucleotide sequence ID" value="NZ_LT828648.1"/>
</dbReference>
<feature type="transmembrane region" description="Helical" evidence="9">
    <location>
        <begin position="341"/>
        <end position="360"/>
    </location>
</feature>
<feature type="transmembrane region" description="Helical" evidence="9">
    <location>
        <begin position="470"/>
        <end position="497"/>
    </location>
</feature>
<evidence type="ECO:0000313" key="11">
    <source>
        <dbReference type="EMBL" id="SLM48690.1"/>
    </source>
</evidence>
<dbReference type="Proteomes" id="UP000192042">
    <property type="component" value="Chromosome I"/>
</dbReference>
<gene>
    <name evidence="11" type="primary">acrB</name>
    <name evidence="11" type="ORF">NSJP_2518</name>
</gene>
<keyword evidence="12" id="KW-1185">Reference proteome</keyword>
<evidence type="ECO:0000259" key="10">
    <source>
        <dbReference type="PROSITE" id="PS50156"/>
    </source>
</evidence>
<name>A0A1W1I6R2_9BACT</name>
<evidence type="ECO:0000256" key="2">
    <source>
        <dbReference type="ARBA" id="ARBA00010942"/>
    </source>
</evidence>